<dbReference type="InterPro" id="IPR002591">
    <property type="entry name" value="Phosphodiest/P_Trfase"/>
</dbReference>
<dbReference type="OrthoDB" id="9791578at2"/>
<protein>
    <recommendedName>
        <fullName evidence="4">Phosphoglyceromutase</fullName>
    </recommendedName>
</protein>
<comment type="caution">
    <text evidence="2">The sequence shown here is derived from an EMBL/GenBank/DDBJ whole genome shotgun (WGS) entry which is preliminary data.</text>
</comment>
<dbReference type="SUPFAM" id="SSF53649">
    <property type="entry name" value="Alkaline phosphatase-like"/>
    <property type="match status" value="1"/>
</dbReference>
<evidence type="ECO:0008006" key="4">
    <source>
        <dbReference type="Google" id="ProtNLM"/>
    </source>
</evidence>
<gene>
    <name evidence="2" type="ORF">FRUB_02899</name>
</gene>
<evidence type="ECO:0000313" key="2">
    <source>
        <dbReference type="EMBL" id="OWK43300.1"/>
    </source>
</evidence>
<feature type="chain" id="PRO_5012894990" description="Phosphoglyceromutase" evidence="1">
    <location>
        <begin position="23"/>
        <end position="369"/>
    </location>
</feature>
<dbReference type="AlphaFoldDB" id="A0A225DP99"/>
<sequence>MRRCFFALTFAVLSCLAGLAPAADPKPRTENVILVMLDGLRWQEVFTGADEGLLNKERGGVREVKQCRERFWRETPAARREAVMPFLWGTVGKDGQIFGNKLQNSVGRVTNKLNFSYPGYNEVLCGFPDPKVDSNAKKYNRNVTVLEWLNQKPAFHGKVAAFGSWEVFPYIINDKRSGIPVNAGFAPLAGVPETPDVQLFNKLTAETALEGEETRYDAFTFRAAQIYLKAKKPRVLFVSFDETDAQGHAGRYDRLLASAHKNDGFLRELWESAQELPEYKGKTTLIVTTDHGRGDAPVGWKSHGENVAGAEFFWAAILGPDTPAKGEIKDTDPIDQTQIAATLAAAFGEDYSGAVPQAGKPIPGAIAPK</sequence>
<dbReference type="PROSITE" id="PS51257">
    <property type="entry name" value="PROKAR_LIPOPROTEIN"/>
    <property type="match status" value="1"/>
</dbReference>
<dbReference type="InterPro" id="IPR017850">
    <property type="entry name" value="Alkaline_phosphatase_core_sf"/>
</dbReference>
<proteinExistence type="predicted"/>
<evidence type="ECO:0000256" key="1">
    <source>
        <dbReference type="SAM" id="SignalP"/>
    </source>
</evidence>
<evidence type="ECO:0000313" key="3">
    <source>
        <dbReference type="Proteomes" id="UP000214646"/>
    </source>
</evidence>
<accession>A0A225DP99</accession>
<feature type="signal peptide" evidence="1">
    <location>
        <begin position="1"/>
        <end position="22"/>
    </location>
</feature>
<dbReference type="Proteomes" id="UP000214646">
    <property type="component" value="Unassembled WGS sequence"/>
</dbReference>
<reference evidence="3" key="1">
    <citation type="submission" date="2017-06" db="EMBL/GenBank/DDBJ databases">
        <title>Genome analysis of Fimbriiglobus ruber SP5, the first member of the order Planctomycetales with confirmed chitinolytic capability.</title>
        <authorList>
            <person name="Ravin N.V."/>
            <person name="Rakitin A.L."/>
            <person name="Ivanova A.A."/>
            <person name="Beletsky A.V."/>
            <person name="Kulichevskaya I.S."/>
            <person name="Mardanov A.V."/>
            <person name="Dedysh S.N."/>
        </authorList>
    </citation>
    <scope>NUCLEOTIDE SEQUENCE [LARGE SCALE GENOMIC DNA]</scope>
    <source>
        <strain evidence="3">SP5</strain>
    </source>
</reference>
<keyword evidence="1" id="KW-0732">Signal</keyword>
<organism evidence="2 3">
    <name type="scientific">Fimbriiglobus ruber</name>
    <dbReference type="NCBI Taxonomy" id="1908690"/>
    <lineage>
        <taxon>Bacteria</taxon>
        <taxon>Pseudomonadati</taxon>
        <taxon>Planctomycetota</taxon>
        <taxon>Planctomycetia</taxon>
        <taxon>Gemmatales</taxon>
        <taxon>Gemmataceae</taxon>
        <taxon>Fimbriiglobus</taxon>
    </lineage>
</organism>
<dbReference type="Gene3D" id="3.40.720.10">
    <property type="entry name" value="Alkaline Phosphatase, subunit A"/>
    <property type="match status" value="1"/>
</dbReference>
<dbReference type="Pfam" id="PF01663">
    <property type="entry name" value="Phosphodiest"/>
    <property type="match status" value="1"/>
</dbReference>
<name>A0A225DP99_9BACT</name>
<dbReference type="EMBL" id="NIDE01000004">
    <property type="protein sequence ID" value="OWK43300.1"/>
    <property type="molecule type" value="Genomic_DNA"/>
</dbReference>
<dbReference type="RefSeq" id="WP_088254165.1">
    <property type="nucleotide sequence ID" value="NZ_NIDE01000004.1"/>
</dbReference>
<keyword evidence="3" id="KW-1185">Reference proteome</keyword>